<protein>
    <submittedName>
        <fullName evidence="1">Uncharacterized protein</fullName>
    </submittedName>
</protein>
<evidence type="ECO:0000313" key="2">
    <source>
        <dbReference type="Proteomes" id="UP000512167"/>
    </source>
</evidence>
<reference evidence="1 2" key="1">
    <citation type="submission" date="2020-04" db="EMBL/GenBank/DDBJ databases">
        <authorList>
            <person name="Zheng R.K."/>
            <person name="Sun C.M."/>
        </authorList>
    </citation>
    <scope>NUCLEOTIDE SEQUENCE [LARGE SCALE GENOMIC DNA]</scope>
    <source>
        <strain evidence="2">zrk29</strain>
    </source>
</reference>
<proteinExistence type="predicted"/>
<dbReference type="AlphaFoldDB" id="A0A7L6N584"/>
<dbReference type="KEGG" id="tbk:HF295_04525"/>
<evidence type="ECO:0000313" key="1">
    <source>
        <dbReference type="EMBL" id="QLY40165.1"/>
    </source>
</evidence>
<dbReference type="Proteomes" id="UP000512167">
    <property type="component" value="Chromosome"/>
</dbReference>
<accession>A0A7L6N584</accession>
<gene>
    <name evidence="1" type="ORF">HF295_04525</name>
</gene>
<keyword evidence="2" id="KW-1185">Reference proteome</keyword>
<dbReference type="EMBL" id="CP051151">
    <property type="protein sequence ID" value="QLY40165.1"/>
    <property type="molecule type" value="Genomic_DNA"/>
</dbReference>
<organism evidence="1 2">
    <name type="scientific">Hujiaoplasma nucleasis</name>
    <dbReference type="NCBI Taxonomy" id="2725268"/>
    <lineage>
        <taxon>Bacteria</taxon>
        <taxon>Bacillati</taxon>
        <taxon>Mycoplasmatota</taxon>
        <taxon>Mollicutes</taxon>
        <taxon>Candidatus Izemoplasmatales</taxon>
        <taxon>Hujiaoplasmataceae</taxon>
        <taxon>Hujiaoplasma</taxon>
    </lineage>
</organism>
<name>A0A7L6N584_9MOLU</name>
<sequence length="226" mass="25262">MAIIRVKRGSTKPTTSNMSHLGELAFDYTNEVLYARGQSSVVKIGGAFERVYLSEASSTYRSISYDFDPDYIYKVHVIAGTYGNSNDTSDTFIYYRTSSSSNLYGSYVSHHVNTENTTHTKASNSNQYRFYIEDSYVSGPSIISGITKVIDFEISPTFKRNYLDTEQWVIYGKSITTNNDQNDASIKMVDFAHSVNGNLGGIYINPGVSVGIPDSISVTIFRMKRK</sequence>
<dbReference type="RefSeq" id="WP_312030991.1">
    <property type="nucleotide sequence ID" value="NZ_CP051151.1"/>
</dbReference>